<dbReference type="AlphaFoldDB" id="A0A102L9T5"/>
<organism evidence="1 2">
    <name type="scientific">Burkholderia ubonensis</name>
    <dbReference type="NCBI Taxonomy" id="101571"/>
    <lineage>
        <taxon>Bacteria</taxon>
        <taxon>Pseudomonadati</taxon>
        <taxon>Pseudomonadota</taxon>
        <taxon>Betaproteobacteria</taxon>
        <taxon>Burkholderiales</taxon>
        <taxon>Burkholderiaceae</taxon>
        <taxon>Burkholderia</taxon>
        <taxon>Burkholderia cepacia complex</taxon>
    </lineage>
</organism>
<reference evidence="1 2" key="1">
    <citation type="submission" date="2015-11" db="EMBL/GenBank/DDBJ databases">
        <title>Expanding the genomic diversity of Burkholderia species for the development of highly accurate diagnostics.</title>
        <authorList>
            <person name="Sahl J."/>
            <person name="Keim P."/>
            <person name="Wagner D."/>
        </authorList>
    </citation>
    <scope>NUCLEOTIDE SEQUENCE [LARGE SCALE GENOMIC DNA]</scope>
    <source>
        <strain evidence="1 2">RF32-BP4</strain>
    </source>
</reference>
<gene>
    <name evidence="1" type="ORF">WI38_16175</name>
</gene>
<dbReference type="Proteomes" id="UP000065521">
    <property type="component" value="Unassembled WGS sequence"/>
</dbReference>
<evidence type="ECO:0000313" key="1">
    <source>
        <dbReference type="EMBL" id="KUZ89690.1"/>
    </source>
</evidence>
<comment type="caution">
    <text evidence="1">The sequence shown here is derived from an EMBL/GenBank/DDBJ whole genome shotgun (WGS) entry which is preliminary data.</text>
</comment>
<evidence type="ECO:0000313" key="2">
    <source>
        <dbReference type="Proteomes" id="UP000065521"/>
    </source>
</evidence>
<accession>A0A102L9T5</accession>
<dbReference type="EMBL" id="LOTN01000034">
    <property type="protein sequence ID" value="KUZ89690.1"/>
    <property type="molecule type" value="Genomic_DNA"/>
</dbReference>
<protein>
    <submittedName>
        <fullName evidence="1">Uncharacterized protein</fullName>
    </submittedName>
</protein>
<sequence length="487" mass="53522">MHQEAEKILAELRASPLFAPDFPKRAAHSIAEWARLPEEERRKLDCASDDAMRRAHAAYRPWEDGVRTLGALRYTPAIPLLAQLWRDCALTPVRNSASHALLAMDNPASCDALEALITDRDALSIHLGVRAVFRRDPVAAFDRFAPLFAAQDIAAATIGLQVLSLFAPSMFMADGTKRWTESDAPLWLEQDSRWLTLCAGLCRDKRYGDAARATLQHAAPDRALPALEVARAKRPPPPTPATRAAGDLVTRYKAGDHLGTWREARAFAAIAGDLRAEIRALAGETMLRVAHNVALISERLQNAGWHTLDSMRTLPEAADAARITAIEQMTGAPLPPSLDAFWRVVGGVSWVWDYDEDTGPVIGGLPLADIDTDALSIAPCSTIEPLCFDAWDEQKNVIHPDLIGPFRLDLAPDRLHKLNISGGPPYAIELPFPGADPLFLQEDGSLPFVDYLRDCFAWAGFPRLKHHDDEAAARRFVATLGRGLEPF</sequence>
<name>A0A102L9T5_9BURK</name>
<proteinExistence type="predicted"/>